<reference evidence="1" key="1">
    <citation type="submission" date="2021-06" db="EMBL/GenBank/DDBJ databases">
        <authorList>
            <person name="Kallberg Y."/>
            <person name="Tangrot J."/>
            <person name="Rosling A."/>
        </authorList>
    </citation>
    <scope>NUCLEOTIDE SEQUENCE</scope>
    <source>
        <strain evidence="1">IN212</strain>
    </source>
</reference>
<protein>
    <submittedName>
        <fullName evidence="1">3597_t:CDS:1</fullName>
    </submittedName>
</protein>
<keyword evidence="2" id="KW-1185">Reference proteome</keyword>
<feature type="non-terminal residue" evidence="1">
    <location>
        <position position="1"/>
    </location>
</feature>
<evidence type="ECO:0000313" key="2">
    <source>
        <dbReference type="Proteomes" id="UP000789396"/>
    </source>
</evidence>
<organism evidence="1 2">
    <name type="scientific">Racocetra fulgida</name>
    <dbReference type="NCBI Taxonomy" id="60492"/>
    <lineage>
        <taxon>Eukaryota</taxon>
        <taxon>Fungi</taxon>
        <taxon>Fungi incertae sedis</taxon>
        <taxon>Mucoromycota</taxon>
        <taxon>Glomeromycotina</taxon>
        <taxon>Glomeromycetes</taxon>
        <taxon>Diversisporales</taxon>
        <taxon>Gigasporaceae</taxon>
        <taxon>Racocetra</taxon>
    </lineage>
</organism>
<proteinExistence type="predicted"/>
<dbReference type="Proteomes" id="UP000789396">
    <property type="component" value="Unassembled WGS sequence"/>
</dbReference>
<comment type="caution">
    <text evidence="1">The sequence shown here is derived from an EMBL/GenBank/DDBJ whole genome shotgun (WGS) entry which is preliminary data.</text>
</comment>
<dbReference type="EMBL" id="CAJVPZ010069430">
    <property type="protein sequence ID" value="CAG8798982.1"/>
    <property type="molecule type" value="Genomic_DNA"/>
</dbReference>
<dbReference type="OrthoDB" id="2388149at2759"/>
<name>A0A9N9P394_9GLOM</name>
<dbReference type="AlphaFoldDB" id="A0A9N9P394"/>
<sequence length="99" mass="11290">HQKSPYEAFFGFKMHGVYNTPGETIAIQDINNNQATFVVYAMQCSSKKLAFESGDKVTIAYDHNNNQKIRKQKLEQTSNATEKVISIYNNNKTVRVEVD</sequence>
<gene>
    <name evidence="1" type="ORF">RFULGI_LOCUS17539</name>
</gene>
<evidence type="ECO:0000313" key="1">
    <source>
        <dbReference type="EMBL" id="CAG8798982.1"/>
    </source>
</evidence>
<feature type="non-terminal residue" evidence="1">
    <location>
        <position position="99"/>
    </location>
</feature>
<accession>A0A9N9P394</accession>